<keyword evidence="3" id="KW-0862">Zinc</keyword>
<evidence type="ECO:0000259" key="6">
    <source>
        <dbReference type="PROSITE" id="PS50865"/>
    </source>
</evidence>
<dbReference type="GO" id="GO:0008757">
    <property type="term" value="F:S-adenosylmethionine-dependent methyltransferase activity"/>
    <property type="evidence" value="ECO:0007669"/>
    <property type="project" value="UniProtKB-ARBA"/>
</dbReference>
<sequence length="590" mass="67581">MFRAYDIGETESEGKKKLDELWENIFEQCITAEGMDELTNDQFLTIITRKIEPIIHNFTLLLSTDVKDKAQAIAFRTKGNEYFHPTSKEGLAKALTYYNLSIAYAEKGSEERAIAYANRSMVCLQFERYEECLMNIRLARESSCPERLMEKLNRREAAALDGLLKPHTDTGIEREDVDELKLSYNSHENVPQMVECLELHRNEEFGRHMVTTRKLKAGDILMIEKPFATMLYDDVGHFRCAHCHDVNSFILIPCEGCTMAMYCSEECLSKAHGQYHRYECAMLKDLWRICGDKDMRGMAGIRTVATAIALFDHDLDEMKDHLNGLDESKVNAFTMDWRTATPKDMYDTVHVLSTNQALRSRKEQAMQILFATIIHQLMLERTELGEICATNAENRKLLFDLILRHWQISQVNSIAIEEVELAEDKMKAYGCKYACLSLISMLNHSCVPNVTRIPLYDGRYAVMAVRPIAAGEQLFDCYSFFANARCKSDRLIRLKKHYQFTCRCGACALEVEDGDYELDEDMNFRRSIGNLDSISDAVSLIISHLNAAGRRFPSYKLIKPQLRLPIFVGFQQSAIASHCVNRIKNLISSP</sequence>
<dbReference type="PANTHER" id="PTHR47111">
    <property type="entry name" value="BCDNA.LD29892"/>
    <property type="match status" value="1"/>
</dbReference>
<proteinExistence type="predicted"/>
<accession>A0A4Y0BGE5</accession>
<reference evidence="7" key="1">
    <citation type="submission" date="2020-05" db="UniProtKB">
        <authorList>
            <consortium name="EnsemblMetazoa"/>
        </authorList>
    </citation>
    <scope>IDENTIFICATION</scope>
    <source>
        <strain evidence="7">FUMOZ</strain>
    </source>
</reference>
<evidence type="ECO:0000256" key="3">
    <source>
        <dbReference type="ARBA" id="ARBA00022833"/>
    </source>
</evidence>
<organism evidence="7">
    <name type="scientific">Anopheles funestus</name>
    <name type="common">African malaria mosquito</name>
    <dbReference type="NCBI Taxonomy" id="62324"/>
    <lineage>
        <taxon>Eukaryota</taxon>
        <taxon>Metazoa</taxon>
        <taxon>Ecdysozoa</taxon>
        <taxon>Arthropoda</taxon>
        <taxon>Hexapoda</taxon>
        <taxon>Insecta</taxon>
        <taxon>Pterygota</taxon>
        <taxon>Neoptera</taxon>
        <taxon>Endopterygota</taxon>
        <taxon>Diptera</taxon>
        <taxon>Nematocera</taxon>
        <taxon>Culicoidea</taxon>
        <taxon>Culicidae</taxon>
        <taxon>Anophelinae</taxon>
        <taxon>Anopheles</taxon>
    </lineage>
</organism>
<dbReference type="PROSITE" id="PS50865">
    <property type="entry name" value="ZF_MYND_2"/>
    <property type="match status" value="1"/>
</dbReference>
<dbReference type="SUPFAM" id="SSF144232">
    <property type="entry name" value="HIT/MYND zinc finger-like"/>
    <property type="match status" value="1"/>
</dbReference>
<dbReference type="InterPro" id="IPR011990">
    <property type="entry name" value="TPR-like_helical_dom_sf"/>
</dbReference>
<dbReference type="Gene3D" id="2.170.270.10">
    <property type="entry name" value="SET domain"/>
    <property type="match status" value="1"/>
</dbReference>
<dbReference type="VEuPathDB" id="VectorBase:AFUN2_002799"/>
<dbReference type="AlphaFoldDB" id="A0A4Y0BGE5"/>
<feature type="domain" description="SET" evidence="5">
    <location>
        <begin position="195"/>
        <end position="479"/>
    </location>
</feature>
<name>A0A4Y0BGE5_ANOFN</name>
<dbReference type="GO" id="GO:0008276">
    <property type="term" value="F:protein methyltransferase activity"/>
    <property type="evidence" value="ECO:0007669"/>
    <property type="project" value="UniProtKB-ARBA"/>
</dbReference>
<dbReference type="PANTHER" id="PTHR47111:SF1">
    <property type="entry name" value="SET AND MYND DOMAIN-CONTAINING PROTEIN 4"/>
    <property type="match status" value="1"/>
</dbReference>
<keyword evidence="2 4" id="KW-0863">Zinc-finger</keyword>
<evidence type="ECO:0000256" key="4">
    <source>
        <dbReference type="PROSITE-ProRule" id="PRU00134"/>
    </source>
</evidence>
<evidence type="ECO:0008006" key="8">
    <source>
        <dbReference type="Google" id="ProtNLM"/>
    </source>
</evidence>
<keyword evidence="1" id="KW-0479">Metal-binding</keyword>
<dbReference type="InterPro" id="IPR002893">
    <property type="entry name" value="Znf_MYND"/>
</dbReference>
<evidence type="ECO:0000313" key="7">
    <source>
        <dbReference type="EnsemblMetazoa" id="AFUN019085-PA"/>
    </source>
</evidence>
<dbReference type="GO" id="GO:0008170">
    <property type="term" value="F:N-methyltransferase activity"/>
    <property type="evidence" value="ECO:0007669"/>
    <property type="project" value="UniProtKB-ARBA"/>
</dbReference>
<dbReference type="PROSITE" id="PS50280">
    <property type="entry name" value="SET"/>
    <property type="match status" value="1"/>
</dbReference>
<dbReference type="InterPro" id="IPR001214">
    <property type="entry name" value="SET_dom"/>
</dbReference>
<dbReference type="Gene3D" id="6.10.140.2220">
    <property type="match status" value="1"/>
</dbReference>
<protein>
    <recommendedName>
        <fullName evidence="8">MYND-type domain-containing protein</fullName>
    </recommendedName>
</protein>
<dbReference type="STRING" id="62324.A0A4Y0BGE5"/>
<dbReference type="VEuPathDB" id="VectorBase:AFUN019085"/>
<dbReference type="GO" id="GO:0008270">
    <property type="term" value="F:zinc ion binding"/>
    <property type="evidence" value="ECO:0007669"/>
    <property type="project" value="UniProtKB-KW"/>
</dbReference>
<dbReference type="Pfam" id="PF01753">
    <property type="entry name" value="zf-MYND"/>
    <property type="match status" value="1"/>
</dbReference>
<dbReference type="SUPFAM" id="SSF82199">
    <property type="entry name" value="SET domain"/>
    <property type="match status" value="1"/>
</dbReference>
<feature type="domain" description="MYND-type" evidence="6">
    <location>
        <begin position="240"/>
        <end position="280"/>
    </location>
</feature>
<dbReference type="EnsemblMetazoa" id="AFUN019085-RA">
    <property type="protein sequence ID" value="AFUN019085-PA"/>
    <property type="gene ID" value="AFUN019085"/>
</dbReference>
<evidence type="ECO:0000256" key="1">
    <source>
        <dbReference type="ARBA" id="ARBA00022723"/>
    </source>
</evidence>
<dbReference type="InterPro" id="IPR046341">
    <property type="entry name" value="SET_dom_sf"/>
</dbReference>
<evidence type="ECO:0000259" key="5">
    <source>
        <dbReference type="PROSITE" id="PS50280"/>
    </source>
</evidence>
<dbReference type="Pfam" id="PF00856">
    <property type="entry name" value="SET"/>
    <property type="match status" value="1"/>
</dbReference>
<dbReference type="Gene3D" id="1.10.220.160">
    <property type="match status" value="1"/>
</dbReference>
<dbReference type="Gene3D" id="1.25.40.10">
    <property type="entry name" value="Tetratricopeptide repeat domain"/>
    <property type="match status" value="1"/>
</dbReference>
<evidence type="ECO:0000256" key="2">
    <source>
        <dbReference type="ARBA" id="ARBA00022771"/>
    </source>
</evidence>